<reference evidence="2 3" key="1">
    <citation type="submission" date="2016-11" db="EMBL/GenBank/DDBJ databases">
        <authorList>
            <person name="Jaros S."/>
            <person name="Januszkiewicz K."/>
            <person name="Wedrychowicz H."/>
        </authorList>
    </citation>
    <scope>NUCLEOTIDE SEQUENCE [LARGE SCALE GENOMIC DNA]</scope>
    <source>
        <strain evidence="2 3">DSM 8605</strain>
    </source>
</reference>
<feature type="transmembrane region" description="Helical" evidence="1">
    <location>
        <begin position="288"/>
        <end position="308"/>
    </location>
</feature>
<name>A0A1M5QDT5_9CLOT</name>
<dbReference type="EMBL" id="FQXM01000002">
    <property type="protein sequence ID" value="SHH12315.1"/>
    <property type="molecule type" value="Genomic_DNA"/>
</dbReference>
<evidence type="ECO:0000313" key="2">
    <source>
        <dbReference type="EMBL" id="SHH12315.1"/>
    </source>
</evidence>
<sequence length="398" mass="45029">MLTLIKNETIKLLKRPKTLVTFIAFLLLISLIAFSSYKEAENRKQWNTPDYKISNAEYNLEWMKEELKNPNTDEMYKTQLKESIKQEEENIIQYKKEKESGIADWRISVKASIEENNSLLQQPELDEGSKSYYESQIAYNQYLLDNDIDPTKGIEFNSFNAIQTIFLILGMVFLAVGLCIFAADMVSGEYTPATMKVLLIQPVSRGKVLFSKFISVIITCILLITSVEGIAFLLIGLFFGFGNAHFPISQGSKFAFDKITTSDMAKQVHEIMGSSTMTPIWKVTLNSLLLQILFIIAVVSFVFLISTVLKSSMLSTSLSTVLIVALFIIPNLSASIRKIMPYCFLTYGSPSDLLSGYINMNYNTTFITPTFAIIVMLIWSTVCYLVAHFVFVKKDILI</sequence>
<dbReference type="STRING" id="1121316.SAMN02745207_00032"/>
<dbReference type="Pfam" id="PF12679">
    <property type="entry name" value="ABC2_membrane_2"/>
    <property type="match status" value="1"/>
</dbReference>
<dbReference type="PANTHER" id="PTHR37305:SF1">
    <property type="entry name" value="MEMBRANE PROTEIN"/>
    <property type="match status" value="1"/>
</dbReference>
<feature type="transmembrane region" description="Helical" evidence="1">
    <location>
        <begin position="370"/>
        <end position="392"/>
    </location>
</feature>
<gene>
    <name evidence="2" type="ORF">SAMN02745207_00032</name>
</gene>
<feature type="transmembrane region" description="Helical" evidence="1">
    <location>
        <begin position="20"/>
        <end position="37"/>
    </location>
</feature>
<organism evidence="2 3">
    <name type="scientific">Clostridium grantii DSM 8605</name>
    <dbReference type="NCBI Taxonomy" id="1121316"/>
    <lineage>
        <taxon>Bacteria</taxon>
        <taxon>Bacillati</taxon>
        <taxon>Bacillota</taxon>
        <taxon>Clostridia</taxon>
        <taxon>Eubacteriales</taxon>
        <taxon>Clostridiaceae</taxon>
        <taxon>Clostridium</taxon>
    </lineage>
</organism>
<dbReference type="OrthoDB" id="2024038at2"/>
<keyword evidence="1" id="KW-1133">Transmembrane helix</keyword>
<feature type="transmembrane region" description="Helical" evidence="1">
    <location>
        <begin position="161"/>
        <end position="183"/>
    </location>
</feature>
<keyword evidence="1" id="KW-0812">Transmembrane</keyword>
<accession>A0A1M5QDT5</accession>
<feature type="transmembrane region" description="Helical" evidence="1">
    <location>
        <begin position="213"/>
        <end position="241"/>
    </location>
</feature>
<evidence type="ECO:0000256" key="1">
    <source>
        <dbReference type="SAM" id="Phobius"/>
    </source>
</evidence>
<dbReference type="GO" id="GO:0005886">
    <property type="term" value="C:plasma membrane"/>
    <property type="evidence" value="ECO:0007669"/>
    <property type="project" value="UniProtKB-SubCell"/>
</dbReference>
<keyword evidence="1" id="KW-0472">Membrane</keyword>
<protein>
    <submittedName>
        <fullName evidence="2">ABC-2 type transport system permease protein</fullName>
    </submittedName>
</protein>
<dbReference type="RefSeq" id="WP_084133328.1">
    <property type="nucleotide sequence ID" value="NZ_FQXM01000002.1"/>
</dbReference>
<dbReference type="Proteomes" id="UP000184447">
    <property type="component" value="Unassembled WGS sequence"/>
</dbReference>
<dbReference type="PANTHER" id="PTHR37305">
    <property type="entry name" value="INTEGRAL MEMBRANE PROTEIN-RELATED"/>
    <property type="match status" value="1"/>
</dbReference>
<evidence type="ECO:0000313" key="3">
    <source>
        <dbReference type="Proteomes" id="UP000184447"/>
    </source>
</evidence>
<dbReference type="GO" id="GO:0140359">
    <property type="term" value="F:ABC-type transporter activity"/>
    <property type="evidence" value="ECO:0007669"/>
    <property type="project" value="InterPro"/>
</dbReference>
<dbReference type="AlphaFoldDB" id="A0A1M5QDT5"/>
<keyword evidence="3" id="KW-1185">Reference proteome</keyword>
<feature type="transmembrane region" description="Helical" evidence="1">
    <location>
        <begin position="314"/>
        <end position="332"/>
    </location>
</feature>
<proteinExistence type="predicted"/>